<organism evidence="6 7">
    <name type="scientific">Nostocoides vanveenii</name>
    <dbReference type="NCBI Taxonomy" id="330835"/>
    <lineage>
        <taxon>Bacteria</taxon>
        <taxon>Bacillati</taxon>
        <taxon>Actinomycetota</taxon>
        <taxon>Actinomycetes</taxon>
        <taxon>Micrococcales</taxon>
        <taxon>Intrasporangiaceae</taxon>
        <taxon>Nostocoides</taxon>
    </lineage>
</organism>
<evidence type="ECO:0000313" key="7">
    <source>
        <dbReference type="Proteomes" id="UP001501475"/>
    </source>
</evidence>
<dbReference type="InterPro" id="IPR006059">
    <property type="entry name" value="SBP"/>
</dbReference>
<feature type="region of interest" description="Disordered" evidence="4">
    <location>
        <begin position="32"/>
        <end position="53"/>
    </location>
</feature>
<dbReference type="SUPFAM" id="SSF53850">
    <property type="entry name" value="Periplasmic binding protein-like II"/>
    <property type="match status" value="1"/>
</dbReference>
<evidence type="ECO:0000256" key="2">
    <source>
        <dbReference type="ARBA" id="ARBA00022448"/>
    </source>
</evidence>
<sequence>MNRTARRGTTLAIAAIGSLTLAACGGGGGFETSSSATGGASSSGTASSGETSSASVPTGAALKMLIASSGDAETAAVKAATDAWGKKTGNTVEVTVASDMDQELAQGFAGGNPADIMYMDAGKFATFAKQGSLEPYADKIADNDKFYESLRTTFTYDGKQYCVPKDFSSLALEINTEMWKKAGLTDADIPTTWDQLVAVSKKLTTDKVAGLGIGVGIDRLGAFVVQNGGWWLNADNTAGAAADAKVTDALKFVQDNVKAGNFKMSNDLGVGWGGEAFGKQLAAMTIEGNWIKGAMKNDYPKVGYKVVEMPAGAQKGTLMFTQCWALATDSKNKDAAIDLISSLTTVESQMAFADAFGVMPSRTDAADAYKAKFPEDAAFVAGGEYGHGPINVPGLTDVVGELNSQLEKMATADIAGATKSFDDNAASAIGG</sequence>
<accession>A0ABP4WIE4</accession>
<keyword evidence="7" id="KW-1185">Reference proteome</keyword>
<evidence type="ECO:0008006" key="8">
    <source>
        <dbReference type="Google" id="ProtNLM"/>
    </source>
</evidence>
<feature type="signal peptide" evidence="5">
    <location>
        <begin position="1"/>
        <end position="22"/>
    </location>
</feature>
<dbReference type="PANTHER" id="PTHR30061">
    <property type="entry name" value="MALTOSE-BINDING PERIPLASMIC PROTEIN"/>
    <property type="match status" value="1"/>
</dbReference>
<evidence type="ECO:0000256" key="1">
    <source>
        <dbReference type="ARBA" id="ARBA00008520"/>
    </source>
</evidence>
<evidence type="ECO:0000256" key="3">
    <source>
        <dbReference type="ARBA" id="ARBA00022729"/>
    </source>
</evidence>
<feature type="chain" id="PRO_5045040063" description="Extracellular solute-binding protein" evidence="5">
    <location>
        <begin position="23"/>
        <end position="431"/>
    </location>
</feature>
<proteinExistence type="inferred from homology"/>
<dbReference type="Pfam" id="PF01547">
    <property type="entry name" value="SBP_bac_1"/>
    <property type="match status" value="1"/>
</dbReference>
<keyword evidence="2" id="KW-0813">Transport</keyword>
<dbReference type="Proteomes" id="UP001501475">
    <property type="component" value="Unassembled WGS sequence"/>
</dbReference>
<name>A0ABP4WIE4_9MICO</name>
<evidence type="ECO:0000256" key="4">
    <source>
        <dbReference type="SAM" id="MobiDB-lite"/>
    </source>
</evidence>
<protein>
    <recommendedName>
        <fullName evidence="8">Extracellular solute-binding protein</fullName>
    </recommendedName>
</protein>
<keyword evidence="3 5" id="KW-0732">Signal</keyword>
<dbReference type="Gene3D" id="3.40.190.10">
    <property type="entry name" value="Periplasmic binding protein-like II"/>
    <property type="match status" value="1"/>
</dbReference>
<comment type="similarity">
    <text evidence="1">Belongs to the bacterial solute-binding protein 1 family.</text>
</comment>
<dbReference type="RefSeq" id="WP_324386090.1">
    <property type="nucleotide sequence ID" value="NZ_BAAAPN010000034.1"/>
</dbReference>
<gene>
    <name evidence="6" type="ORF">GCM10009810_14070</name>
</gene>
<evidence type="ECO:0000313" key="6">
    <source>
        <dbReference type="EMBL" id="GAA1755470.1"/>
    </source>
</evidence>
<dbReference type="PANTHER" id="PTHR30061:SF50">
    <property type="entry name" value="MALTOSE_MALTODEXTRIN-BINDING PERIPLASMIC PROTEIN"/>
    <property type="match status" value="1"/>
</dbReference>
<dbReference type="EMBL" id="BAAAPN010000034">
    <property type="protein sequence ID" value="GAA1755470.1"/>
    <property type="molecule type" value="Genomic_DNA"/>
</dbReference>
<reference evidence="7" key="1">
    <citation type="journal article" date="2019" name="Int. J. Syst. Evol. Microbiol.">
        <title>The Global Catalogue of Microorganisms (GCM) 10K type strain sequencing project: providing services to taxonomists for standard genome sequencing and annotation.</title>
        <authorList>
            <consortium name="The Broad Institute Genomics Platform"/>
            <consortium name="The Broad Institute Genome Sequencing Center for Infectious Disease"/>
            <person name="Wu L."/>
            <person name="Ma J."/>
        </authorList>
    </citation>
    <scope>NUCLEOTIDE SEQUENCE [LARGE SCALE GENOMIC DNA]</scope>
    <source>
        <strain evidence="7">JCM 15591</strain>
    </source>
</reference>
<comment type="caution">
    <text evidence="6">The sequence shown here is derived from an EMBL/GenBank/DDBJ whole genome shotgun (WGS) entry which is preliminary data.</text>
</comment>
<evidence type="ECO:0000256" key="5">
    <source>
        <dbReference type="SAM" id="SignalP"/>
    </source>
</evidence>
<dbReference type="PROSITE" id="PS51257">
    <property type="entry name" value="PROKAR_LIPOPROTEIN"/>
    <property type="match status" value="1"/>
</dbReference>